<evidence type="ECO:0000313" key="2">
    <source>
        <dbReference type="Proteomes" id="UP000483362"/>
    </source>
</evidence>
<gene>
    <name evidence="1" type="ORF">FYJ29_09205</name>
</gene>
<dbReference type="AlphaFoldDB" id="A0A6L5XBV0"/>
<dbReference type="EMBL" id="VULT01000014">
    <property type="protein sequence ID" value="MSS17929.1"/>
    <property type="molecule type" value="Genomic_DNA"/>
</dbReference>
<dbReference type="InterPro" id="IPR026444">
    <property type="entry name" value="Secre_tail"/>
</dbReference>
<evidence type="ECO:0000313" key="1">
    <source>
        <dbReference type="EMBL" id="MSS17929.1"/>
    </source>
</evidence>
<dbReference type="Proteomes" id="UP000483362">
    <property type="component" value="Unassembled WGS sequence"/>
</dbReference>
<protein>
    <submittedName>
        <fullName evidence="1">T9SS type A sorting domain-containing protein</fullName>
    </submittedName>
</protein>
<sequence>MAALFACLFNCSWWCPLGLGSRAAGWPWNAHNGAAAEKLPEMLEFRNFFYTFVVAMKKLLILLVVCAAVGVASQAWAVPEPVPAVENVAGVPSVKGGDGRIYFYAGSSDAVFSVYSITGQLVRTVKVNADTHATIDISKGFYIVRYYNVWSRKVVVK</sequence>
<proteinExistence type="predicted"/>
<keyword evidence="2" id="KW-1185">Reference proteome</keyword>
<accession>A0A6L5XBV0</accession>
<reference evidence="1 2" key="1">
    <citation type="submission" date="2019-08" db="EMBL/GenBank/DDBJ databases">
        <title>In-depth cultivation of the pig gut microbiome towards novel bacterial diversity and tailored functional studies.</title>
        <authorList>
            <person name="Wylensek D."/>
            <person name="Hitch T.C.A."/>
            <person name="Clavel T."/>
        </authorList>
    </citation>
    <scope>NUCLEOTIDE SEQUENCE [LARGE SCALE GENOMIC DNA]</scope>
    <source>
        <strain evidence="1 2">Oil-RF-744-WCA-WT-10</strain>
    </source>
</reference>
<name>A0A6L5XBV0_9BACT</name>
<comment type="caution">
    <text evidence="1">The sequence shown here is derived from an EMBL/GenBank/DDBJ whole genome shotgun (WGS) entry which is preliminary data.</text>
</comment>
<organism evidence="1 2">
    <name type="scientific">Sodaliphilus pleomorphus</name>
    <dbReference type="NCBI Taxonomy" id="2606626"/>
    <lineage>
        <taxon>Bacteria</taxon>
        <taxon>Pseudomonadati</taxon>
        <taxon>Bacteroidota</taxon>
        <taxon>Bacteroidia</taxon>
        <taxon>Bacteroidales</taxon>
        <taxon>Muribaculaceae</taxon>
        <taxon>Sodaliphilus</taxon>
    </lineage>
</organism>
<dbReference type="NCBIfam" id="TIGR04183">
    <property type="entry name" value="Por_Secre_tail"/>
    <property type="match status" value="1"/>
</dbReference>